<keyword evidence="2" id="KW-0645">Protease</keyword>
<dbReference type="PANTHER" id="PTHR42776:SF27">
    <property type="entry name" value="DIPEPTIDYL PEPTIDASE FAMILY MEMBER 6"/>
    <property type="match status" value="1"/>
</dbReference>
<protein>
    <submittedName>
        <fullName evidence="4">S9 family peptidase</fullName>
    </submittedName>
</protein>
<dbReference type="InterPro" id="IPR011659">
    <property type="entry name" value="WD40"/>
</dbReference>
<dbReference type="Gene3D" id="3.40.50.1820">
    <property type="entry name" value="alpha/beta hydrolase"/>
    <property type="match status" value="1"/>
</dbReference>
<dbReference type="SUPFAM" id="SSF82171">
    <property type="entry name" value="DPP6 N-terminal domain-like"/>
    <property type="match status" value="1"/>
</dbReference>
<dbReference type="Pfam" id="PF00326">
    <property type="entry name" value="Peptidase_S9"/>
    <property type="match status" value="1"/>
</dbReference>
<gene>
    <name evidence="4" type="ORF">NZD86_12620</name>
</gene>
<evidence type="ECO:0000259" key="3">
    <source>
        <dbReference type="Pfam" id="PF00326"/>
    </source>
</evidence>
<reference evidence="4" key="1">
    <citation type="submission" date="2022-08" db="EMBL/GenBank/DDBJ databases">
        <title>Alicyclobacillus dauci DSM2870, complete genome.</title>
        <authorList>
            <person name="Wang Q."/>
            <person name="Cai R."/>
            <person name="Wang Z."/>
        </authorList>
    </citation>
    <scope>NUCLEOTIDE SEQUENCE</scope>
    <source>
        <strain evidence="4">DSM 28700</strain>
    </source>
</reference>
<keyword evidence="5" id="KW-1185">Reference proteome</keyword>
<dbReference type="InterPro" id="IPR011042">
    <property type="entry name" value="6-blade_b-propeller_TolB-like"/>
</dbReference>
<dbReference type="Proteomes" id="UP001164803">
    <property type="component" value="Chromosome"/>
</dbReference>
<name>A0ABY6YX57_9BACL</name>
<evidence type="ECO:0000313" key="5">
    <source>
        <dbReference type="Proteomes" id="UP001164803"/>
    </source>
</evidence>
<organism evidence="4 5">
    <name type="scientific">Alicyclobacillus dauci</name>
    <dbReference type="NCBI Taxonomy" id="1475485"/>
    <lineage>
        <taxon>Bacteria</taxon>
        <taxon>Bacillati</taxon>
        <taxon>Bacillota</taxon>
        <taxon>Bacilli</taxon>
        <taxon>Bacillales</taxon>
        <taxon>Alicyclobacillaceae</taxon>
        <taxon>Alicyclobacillus</taxon>
    </lineage>
</organism>
<keyword evidence="2" id="KW-0720">Serine protease</keyword>
<dbReference type="RefSeq" id="WP_268042107.1">
    <property type="nucleotide sequence ID" value="NZ_CP104064.1"/>
</dbReference>
<dbReference type="Gene3D" id="2.120.10.30">
    <property type="entry name" value="TolB, C-terminal domain"/>
    <property type="match status" value="2"/>
</dbReference>
<dbReference type="SUPFAM" id="SSF53474">
    <property type="entry name" value="alpha/beta-Hydrolases"/>
    <property type="match status" value="1"/>
</dbReference>
<evidence type="ECO:0000256" key="2">
    <source>
        <dbReference type="ARBA" id="ARBA00022825"/>
    </source>
</evidence>
<dbReference type="Pfam" id="PF07676">
    <property type="entry name" value="PD40"/>
    <property type="match status" value="2"/>
</dbReference>
<evidence type="ECO:0000256" key="1">
    <source>
        <dbReference type="ARBA" id="ARBA00022801"/>
    </source>
</evidence>
<dbReference type="EMBL" id="CP104064">
    <property type="protein sequence ID" value="WAH35160.1"/>
    <property type="molecule type" value="Genomic_DNA"/>
</dbReference>
<proteinExistence type="predicted"/>
<accession>A0ABY6YX57</accession>
<dbReference type="InterPro" id="IPR001375">
    <property type="entry name" value="Peptidase_S9_cat"/>
</dbReference>
<keyword evidence="1" id="KW-0378">Hydrolase</keyword>
<feature type="domain" description="Peptidase S9 prolyl oligopeptidase catalytic" evidence="3">
    <location>
        <begin position="493"/>
        <end position="699"/>
    </location>
</feature>
<dbReference type="PANTHER" id="PTHR42776">
    <property type="entry name" value="SERINE PEPTIDASE S9 FAMILY MEMBER"/>
    <property type="match status" value="1"/>
</dbReference>
<evidence type="ECO:0000313" key="4">
    <source>
        <dbReference type="EMBL" id="WAH35160.1"/>
    </source>
</evidence>
<dbReference type="InterPro" id="IPR029058">
    <property type="entry name" value="AB_hydrolase_fold"/>
</dbReference>
<sequence length="707" mass="79792">MTQRTITVEDFARFKLVGKLTASPKGRTVLFEEQTTALKDDEYHTQIKLADLETGRIRPFASNGKRNTLPKWAPDGSKVAFLSDRELGTQIWTMPADGGEAVRLTRFRHGIADFAWAPDNRSIFALVYAGPHEDVSTYAQDVKTSDIEESIKSDEKSWSESPKRYNRLYYKSDGAGLSKLRYTQLVQINLDTLEFRQLTHGDESLSNPTPSPDGRYVLFTKGRDPDTQWWFSDLYKIDLASREIQLVSDELIYRQVVYSPNGDYLAALAMDQTFYEYRSASHIKLYLLTTDGKIISHLTADFPDDLTDSSLTDLRANVADEVLRWSVDSDYIYVLSTREGKSEVVRFDVAGDSPQGEIVIGGLRDIYAFDIVTDSTIAFAYATQTNPSTLSTATVHVTPHAVRPGRSPWEPMSSVEENPVPWGDNESVLYDPNKAFLLEVELSIPEPYFYQSTDDWWVQGWVMRPTGFEDGKKYPVILEIHGGPQLNFGYAMFHEMQWFAAQGYAVVYTNPRGGKSYGQTFVNAVRHHYGEGDAADVVNGLDAALKTYDFLDGSRVAVTGGSYGGFMTNWLVGHTNRFFAAVSQRSISNWISFFGCSDIGPLFVESQLVDSAEGNLARLWEMSPLAYVQNVETPILMLHSEQDLRCPIEQAEQFYTWLRRSGKDAELLRIPNASHGLSRNGKPSLRVKRLQSIFSYIHHRLPEPNNL</sequence>